<feature type="coiled-coil region" evidence="7">
    <location>
        <begin position="390"/>
        <end position="444"/>
    </location>
</feature>
<sequence length="470" mass="52318">MGFLSPTPIAHGRPALRASGSHGSDGSPRAFRAPAVPQAGGDEDAVVDPGRIGAWRRWHWAAWGQKFAKDWRRQAVPRNFGAHPRARLRARLTQQLWEAEEAQVLALTEPLAQLAGKPWAQEVEAVLSSRVASVALVLDGPTNLRNAWTCLRTMDSFGLLHLELIGENAVGEALALQPWVLVRRWQTASACLHQLRREGREVWALEVSESARPLDQLLTSWTEPASAAPGGAKLAFVLGSEYAGVSEEARDQADGSCLLPMEGMCISFNLAVACAVLLASLDACHLLRPDLPETEVEVLARMTGRQVANPGAESSLWLRWPGFLVMNRCFRGHALVTFCFHVSTPRMYADARAQSGFELPVPRRIERASMPVRPCPRTELTTLRQEVRRMHQEAEHVAKLKARVEVLKTELRSVLDQNRRMSDLIEAQGQERQAEDQREKAARKARHSQLDCARQLFRAMLDANDFCVKR</sequence>
<keyword evidence="5" id="KW-0819">tRNA processing</keyword>
<dbReference type="AlphaFoldDB" id="A0AA36IIP6"/>
<dbReference type="PANTHER" id="PTHR43453:SF1">
    <property type="entry name" value="TRNA_RRNA METHYLTRANSFERASE SPOU TYPE DOMAIN-CONTAINING PROTEIN"/>
    <property type="match status" value="1"/>
</dbReference>
<keyword evidence="11" id="KW-1185">Reference proteome</keyword>
<evidence type="ECO:0000256" key="5">
    <source>
        <dbReference type="ARBA" id="ARBA00022694"/>
    </source>
</evidence>
<evidence type="ECO:0000313" key="10">
    <source>
        <dbReference type="EMBL" id="CAJ1387468.1"/>
    </source>
</evidence>
<evidence type="ECO:0000256" key="1">
    <source>
        <dbReference type="ARBA" id="ARBA00022555"/>
    </source>
</evidence>
<evidence type="ECO:0000256" key="7">
    <source>
        <dbReference type="SAM" id="Coils"/>
    </source>
</evidence>
<accession>A0AA36IIP6</accession>
<dbReference type="GO" id="GO:0008173">
    <property type="term" value="F:RNA methyltransferase activity"/>
    <property type="evidence" value="ECO:0007669"/>
    <property type="project" value="InterPro"/>
</dbReference>
<dbReference type="PANTHER" id="PTHR43453">
    <property type="entry name" value="RRNA METHYLASE-LIKE"/>
    <property type="match status" value="1"/>
</dbReference>
<comment type="caution">
    <text evidence="10">The sequence shown here is derived from an EMBL/GenBank/DDBJ whole genome shotgun (WGS) entry which is preliminary data.</text>
</comment>
<evidence type="ECO:0000256" key="3">
    <source>
        <dbReference type="ARBA" id="ARBA00022679"/>
    </source>
</evidence>
<keyword evidence="1" id="KW-0820">tRNA-binding</keyword>
<dbReference type="Pfam" id="PF00588">
    <property type="entry name" value="SpoU_methylase"/>
    <property type="match status" value="1"/>
</dbReference>
<evidence type="ECO:0000256" key="6">
    <source>
        <dbReference type="ARBA" id="ARBA00022884"/>
    </source>
</evidence>
<dbReference type="InterPro" id="IPR001537">
    <property type="entry name" value="SpoU_MeTrfase"/>
</dbReference>
<evidence type="ECO:0000256" key="8">
    <source>
        <dbReference type="SAM" id="MobiDB-lite"/>
    </source>
</evidence>
<keyword evidence="2" id="KW-0489">Methyltransferase</keyword>
<proteinExistence type="predicted"/>
<dbReference type="EMBL" id="CAUJNA010001524">
    <property type="protein sequence ID" value="CAJ1387468.1"/>
    <property type="molecule type" value="Genomic_DNA"/>
</dbReference>
<keyword evidence="4" id="KW-0949">S-adenosyl-L-methionine</keyword>
<dbReference type="GO" id="GO:0000049">
    <property type="term" value="F:tRNA binding"/>
    <property type="evidence" value="ECO:0007669"/>
    <property type="project" value="UniProtKB-KW"/>
</dbReference>
<feature type="domain" description="tRNA/rRNA methyltransferase SpoU type" evidence="9">
    <location>
        <begin position="134"/>
        <end position="278"/>
    </location>
</feature>
<evidence type="ECO:0000256" key="4">
    <source>
        <dbReference type="ARBA" id="ARBA00022691"/>
    </source>
</evidence>
<evidence type="ECO:0000256" key="2">
    <source>
        <dbReference type="ARBA" id="ARBA00022603"/>
    </source>
</evidence>
<feature type="region of interest" description="Disordered" evidence="8">
    <location>
        <begin position="1"/>
        <end position="43"/>
    </location>
</feature>
<dbReference type="SUPFAM" id="SSF75217">
    <property type="entry name" value="alpha/beta knot"/>
    <property type="match status" value="1"/>
</dbReference>
<keyword evidence="3" id="KW-0808">Transferase</keyword>
<keyword evidence="6" id="KW-0694">RNA-binding</keyword>
<dbReference type="InterPro" id="IPR029028">
    <property type="entry name" value="Alpha/beta_knot_MTases"/>
</dbReference>
<evidence type="ECO:0000259" key="9">
    <source>
        <dbReference type="Pfam" id="PF00588"/>
    </source>
</evidence>
<dbReference type="Proteomes" id="UP001178507">
    <property type="component" value="Unassembled WGS sequence"/>
</dbReference>
<dbReference type="InterPro" id="IPR033671">
    <property type="entry name" value="TrmH"/>
</dbReference>
<name>A0AA36IIP6_9DINO</name>
<organism evidence="10 11">
    <name type="scientific">Effrenium voratum</name>
    <dbReference type="NCBI Taxonomy" id="2562239"/>
    <lineage>
        <taxon>Eukaryota</taxon>
        <taxon>Sar</taxon>
        <taxon>Alveolata</taxon>
        <taxon>Dinophyceae</taxon>
        <taxon>Suessiales</taxon>
        <taxon>Symbiodiniaceae</taxon>
        <taxon>Effrenium</taxon>
    </lineage>
</organism>
<protein>
    <recommendedName>
        <fullName evidence="9">tRNA/rRNA methyltransferase SpoU type domain-containing protein</fullName>
    </recommendedName>
</protein>
<dbReference type="GO" id="GO:0002938">
    <property type="term" value="P:tRNA guanine ribose methylation"/>
    <property type="evidence" value="ECO:0007669"/>
    <property type="project" value="TreeGrafter"/>
</dbReference>
<keyword evidence="7" id="KW-0175">Coiled coil</keyword>
<reference evidence="10" key="1">
    <citation type="submission" date="2023-08" db="EMBL/GenBank/DDBJ databases">
        <authorList>
            <person name="Chen Y."/>
            <person name="Shah S."/>
            <person name="Dougan E. K."/>
            <person name="Thang M."/>
            <person name="Chan C."/>
        </authorList>
    </citation>
    <scope>NUCLEOTIDE SEQUENCE</scope>
</reference>
<dbReference type="InterPro" id="IPR029026">
    <property type="entry name" value="tRNA_m1G_MTases_N"/>
</dbReference>
<gene>
    <name evidence="10" type="ORF">EVOR1521_LOCUS13546</name>
</gene>
<evidence type="ECO:0000313" key="11">
    <source>
        <dbReference type="Proteomes" id="UP001178507"/>
    </source>
</evidence>
<dbReference type="Gene3D" id="3.40.1280.10">
    <property type="match status" value="1"/>
</dbReference>